<evidence type="ECO:0000313" key="2">
    <source>
        <dbReference type="EMBL" id="MET1256938.1"/>
    </source>
</evidence>
<reference evidence="2 3" key="1">
    <citation type="submission" date="2024-06" db="EMBL/GenBank/DDBJ databases">
        <authorList>
            <person name="Li F."/>
        </authorList>
    </citation>
    <scope>NUCLEOTIDE SEQUENCE [LARGE SCALE GENOMIC DNA]</scope>
    <source>
        <strain evidence="2 3">GXAS 311</strain>
    </source>
</reference>
<dbReference type="Proteomes" id="UP001548189">
    <property type="component" value="Unassembled WGS sequence"/>
</dbReference>
<sequence>MKKIKIIFLVLTTLLITSCSVDEEVLNSLATKEEVSLMNESIEQRKLELKNVLDVLDSKVSEIEKLKGVIEEYSKKIEKLRKDQEFIAELRLVDFSQITETKAEIEELKLIISKKEKESKKQEIALKKQKILRKNRLEVSLSQINTWGDRLVAILHFPKEGFKTLSTNHQVGNGWEISKIEKTNVYFVHKSGAKKSLKL</sequence>
<comment type="caution">
    <text evidence="2">The sequence shown here is derived from an EMBL/GenBank/DDBJ whole genome shotgun (WGS) entry which is preliminary data.</text>
</comment>
<evidence type="ECO:0000256" key="1">
    <source>
        <dbReference type="SAM" id="Coils"/>
    </source>
</evidence>
<feature type="coiled-coil region" evidence="1">
    <location>
        <begin position="39"/>
        <end position="125"/>
    </location>
</feature>
<name>A0ABV2BYC7_9GAMM</name>
<keyword evidence="3" id="KW-1185">Reference proteome</keyword>
<evidence type="ECO:0000313" key="3">
    <source>
        <dbReference type="Proteomes" id="UP001548189"/>
    </source>
</evidence>
<keyword evidence="1" id="KW-0175">Coiled coil</keyword>
<gene>
    <name evidence="2" type="ORF">ABVT43_17480</name>
</gene>
<dbReference type="PROSITE" id="PS51257">
    <property type="entry name" value="PROKAR_LIPOPROTEIN"/>
    <property type="match status" value="1"/>
</dbReference>
<organism evidence="2 3">
    <name type="scientific">Aliikangiella maris</name>
    <dbReference type="NCBI Taxonomy" id="3162458"/>
    <lineage>
        <taxon>Bacteria</taxon>
        <taxon>Pseudomonadati</taxon>
        <taxon>Pseudomonadota</taxon>
        <taxon>Gammaproteobacteria</taxon>
        <taxon>Oceanospirillales</taxon>
        <taxon>Pleioneaceae</taxon>
        <taxon>Aliikangiella</taxon>
    </lineage>
</organism>
<protein>
    <recommendedName>
        <fullName evidence="4">Lipoprotein</fullName>
    </recommendedName>
</protein>
<accession>A0ABV2BYC7</accession>
<dbReference type="EMBL" id="JBEVCJ010000031">
    <property type="protein sequence ID" value="MET1256938.1"/>
    <property type="molecule type" value="Genomic_DNA"/>
</dbReference>
<proteinExistence type="predicted"/>
<dbReference type="RefSeq" id="WP_353897521.1">
    <property type="nucleotide sequence ID" value="NZ_JBEVCJ010000031.1"/>
</dbReference>
<evidence type="ECO:0008006" key="4">
    <source>
        <dbReference type="Google" id="ProtNLM"/>
    </source>
</evidence>